<organism evidence="1 2">
    <name type="scientific">Pluteus cervinus</name>
    <dbReference type="NCBI Taxonomy" id="181527"/>
    <lineage>
        <taxon>Eukaryota</taxon>
        <taxon>Fungi</taxon>
        <taxon>Dikarya</taxon>
        <taxon>Basidiomycota</taxon>
        <taxon>Agaricomycotina</taxon>
        <taxon>Agaricomycetes</taxon>
        <taxon>Agaricomycetidae</taxon>
        <taxon>Agaricales</taxon>
        <taxon>Pluteineae</taxon>
        <taxon>Pluteaceae</taxon>
        <taxon>Pluteus</taxon>
    </lineage>
</organism>
<dbReference type="EMBL" id="ML208260">
    <property type="protein sequence ID" value="TFK76575.1"/>
    <property type="molecule type" value="Genomic_DNA"/>
</dbReference>
<dbReference type="Proteomes" id="UP000308600">
    <property type="component" value="Unassembled WGS sequence"/>
</dbReference>
<keyword evidence="2" id="KW-1185">Reference proteome</keyword>
<accession>A0ACD3BFC8</accession>
<sequence>MDDDDDDEIQSFLDQHDLETSPEGAWAETLLPDHIFAFSSPPASPQDSPFQVSSPPTKTPPDEDNLTVDDDIQETMSRNHPSSVPTDEWVQNKRDDEVDGRGGAHTQPPDYHMHLEGPTTSTPVNINHGTPLPGPTASPSPKTLPLDSSPSPGLVPEQLLSTSQSSHDTRMKDVTPEPSHIISHTLVSMAVDNLPVQPVQVPPTRIVSSSTFRRLAPVDDEDVILPAAIHPKTVLIPVPNASFAAPHFAFDPSSSTPPSNFAPSPTQHRHQYSPDYDLPPLKSLPAEFNRKGKLKQQRKREKEREKGESKKEYKEEWFPLGLNRWAATIGANPVYKRVSRATKCLSSKDWAIAFTELRLVRTLERVDHLKNGRWSFRQPKKQRGVGGLAKSHWDYLLDEMKWMRVDFREERKWKFAVAFNLSTAVLEWHACSTMAERIGCGICVQWKRPSPTPEEMSHEVTDLRSDTPMQVDAAKVSYPQATMSSLGLDYGSDDDDDDDEPSKDQSIENSLEPSSLIEDALASVNEIRILESDSQINDSQSIAPKVEESDDTNALHGARDDKDVTMEDPVVEATQDPSASLKVTSQDPILAANPNPLLGSGEQEASHKSTKVSAIYAPLRKQIVYMDDSDLFLDLDKLDLNGSMPTGTDLADGAIPPPPDLSSVFPDLQAYNMLDLAQAIPLGASDGKKRSDKRADRDDPNRRAEDTTYAKLYPASKMMTTRPTLLGSLHPSKHWKDGHWLPFEESPVLPEQDLNSKALEESGNELFDGKSNLAPPPLWLREPRRGQDHPWSPSDDNLLKTLIDRYAFNWPLIADCFNASRTTVPTDRRTALDCSDRWKKRWGPDSRAKPQEVALSPVEIPSVQMTTRGVKRMATVSAINTVSLSAGNESKKRRRHQLLHDTIRRAAKKRTNQQRKSQSLHETHGQYNKLPKCTPAELSRAKAEKEAREAAEIQNARRRQDEHARQLAASRGPQVPGAPQQLPPQPQAQAQQPATVPQQRTPLTPGSVAQLQLRAGQVNISGQQRIATPLNGASRMSPQQMVHTQARLSQTAQAVPSGQPQTPGQAPGLNGTGVSTVMASGFGTRDPTSSPSGLSGQAQANLNSPRPAALSQAAQVPGNAVPRPSGNVNGHYYLPNMPNMQFTQEQMSALRMQMLQASLFTVMTFAEKLTHKNSTSNSSNLMGNNQVQQETPSLSPNPVLLVAA</sequence>
<gene>
    <name evidence="1" type="ORF">BDN72DRAFT_852844</name>
</gene>
<protein>
    <submittedName>
        <fullName evidence="1">Uncharacterized protein</fullName>
    </submittedName>
</protein>
<evidence type="ECO:0000313" key="2">
    <source>
        <dbReference type="Proteomes" id="UP000308600"/>
    </source>
</evidence>
<reference evidence="1 2" key="1">
    <citation type="journal article" date="2019" name="Nat. Ecol. Evol.">
        <title>Megaphylogeny resolves global patterns of mushroom evolution.</title>
        <authorList>
            <person name="Varga T."/>
            <person name="Krizsan K."/>
            <person name="Foldi C."/>
            <person name="Dima B."/>
            <person name="Sanchez-Garcia M."/>
            <person name="Sanchez-Ramirez S."/>
            <person name="Szollosi G.J."/>
            <person name="Szarkandi J.G."/>
            <person name="Papp V."/>
            <person name="Albert L."/>
            <person name="Andreopoulos W."/>
            <person name="Angelini C."/>
            <person name="Antonin V."/>
            <person name="Barry K.W."/>
            <person name="Bougher N.L."/>
            <person name="Buchanan P."/>
            <person name="Buyck B."/>
            <person name="Bense V."/>
            <person name="Catcheside P."/>
            <person name="Chovatia M."/>
            <person name="Cooper J."/>
            <person name="Damon W."/>
            <person name="Desjardin D."/>
            <person name="Finy P."/>
            <person name="Geml J."/>
            <person name="Haridas S."/>
            <person name="Hughes K."/>
            <person name="Justo A."/>
            <person name="Karasinski D."/>
            <person name="Kautmanova I."/>
            <person name="Kiss B."/>
            <person name="Kocsube S."/>
            <person name="Kotiranta H."/>
            <person name="LaButti K.M."/>
            <person name="Lechner B.E."/>
            <person name="Liimatainen K."/>
            <person name="Lipzen A."/>
            <person name="Lukacs Z."/>
            <person name="Mihaltcheva S."/>
            <person name="Morgado L.N."/>
            <person name="Niskanen T."/>
            <person name="Noordeloos M.E."/>
            <person name="Ohm R.A."/>
            <person name="Ortiz-Santana B."/>
            <person name="Ovrebo C."/>
            <person name="Racz N."/>
            <person name="Riley R."/>
            <person name="Savchenko A."/>
            <person name="Shiryaev A."/>
            <person name="Soop K."/>
            <person name="Spirin V."/>
            <person name="Szebenyi C."/>
            <person name="Tomsovsky M."/>
            <person name="Tulloss R.E."/>
            <person name="Uehling J."/>
            <person name="Grigoriev I.V."/>
            <person name="Vagvolgyi C."/>
            <person name="Papp T."/>
            <person name="Martin F.M."/>
            <person name="Miettinen O."/>
            <person name="Hibbett D.S."/>
            <person name="Nagy L.G."/>
        </authorList>
    </citation>
    <scope>NUCLEOTIDE SEQUENCE [LARGE SCALE GENOMIC DNA]</scope>
    <source>
        <strain evidence="1 2">NL-1719</strain>
    </source>
</reference>
<evidence type="ECO:0000313" key="1">
    <source>
        <dbReference type="EMBL" id="TFK76575.1"/>
    </source>
</evidence>
<proteinExistence type="predicted"/>
<name>A0ACD3BFC8_9AGAR</name>